<dbReference type="OrthoDB" id="2971377at2"/>
<evidence type="ECO:0000313" key="1">
    <source>
        <dbReference type="EMBL" id="NBI30662.1"/>
    </source>
</evidence>
<evidence type="ECO:0000313" key="2">
    <source>
        <dbReference type="Proteomes" id="UP000448943"/>
    </source>
</evidence>
<dbReference type="Proteomes" id="UP000448943">
    <property type="component" value="Unassembled WGS sequence"/>
</dbReference>
<dbReference type="AlphaFoldDB" id="A0A6N9Q735"/>
<accession>A0A6N9Q735</accession>
<protein>
    <submittedName>
        <fullName evidence="1">Uncharacterized protein</fullName>
    </submittedName>
</protein>
<dbReference type="RefSeq" id="WP_160647477.1">
    <property type="nucleotide sequence ID" value="NZ_SIJB01000035.1"/>
</dbReference>
<name>A0A6N9Q735_9BACL</name>
<keyword evidence="2" id="KW-1185">Reference proteome</keyword>
<sequence>MDNEALTINSEELLQNWQSTLPTILNKTDSVDVSLDHANSNALNIHISTAGHAMYTFDFRCTYADERKVDVSLIDVEQNNKAIDENNEVIQTLAEDYVRHIHECAQTLHSITHS</sequence>
<gene>
    <name evidence="1" type="ORF">ERL59_17055</name>
</gene>
<proteinExistence type="predicted"/>
<comment type="caution">
    <text evidence="1">The sequence shown here is derived from an EMBL/GenBank/DDBJ whole genome shotgun (WGS) entry which is preliminary data.</text>
</comment>
<organism evidence="1 2">
    <name type="scientific">Chengkuizengella marina</name>
    <dbReference type="NCBI Taxonomy" id="2507566"/>
    <lineage>
        <taxon>Bacteria</taxon>
        <taxon>Bacillati</taxon>
        <taxon>Bacillota</taxon>
        <taxon>Bacilli</taxon>
        <taxon>Bacillales</taxon>
        <taxon>Paenibacillaceae</taxon>
        <taxon>Chengkuizengella</taxon>
    </lineage>
</organism>
<dbReference type="EMBL" id="SIJB01000035">
    <property type="protein sequence ID" value="NBI30662.1"/>
    <property type="molecule type" value="Genomic_DNA"/>
</dbReference>
<reference evidence="1 2" key="1">
    <citation type="submission" date="2019-01" db="EMBL/GenBank/DDBJ databases">
        <title>Chengkuizengella sp. nov., isolated from deep-sea sediment of East Pacific Ocean.</title>
        <authorList>
            <person name="Yang J."/>
            <person name="Lai Q."/>
            <person name="Shao Z."/>
        </authorList>
    </citation>
    <scope>NUCLEOTIDE SEQUENCE [LARGE SCALE GENOMIC DNA]</scope>
    <source>
        <strain evidence="1 2">YPA3-1-1</strain>
    </source>
</reference>